<organism evidence="2 3">
    <name type="scientific">Austropuccinia psidii MF-1</name>
    <dbReference type="NCBI Taxonomy" id="1389203"/>
    <lineage>
        <taxon>Eukaryota</taxon>
        <taxon>Fungi</taxon>
        <taxon>Dikarya</taxon>
        <taxon>Basidiomycota</taxon>
        <taxon>Pucciniomycotina</taxon>
        <taxon>Pucciniomycetes</taxon>
        <taxon>Pucciniales</taxon>
        <taxon>Sphaerophragmiaceae</taxon>
        <taxon>Austropuccinia</taxon>
    </lineage>
</organism>
<keyword evidence="3" id="KW-1185">Reference proteome</keyword>
<accession>A0A9Q3CPR7</accession>
<evidence type="ECO:0000313" key="2">
    <source>
        <dbReference type="EMBL" id="MBW0489104.1"/>
    </source>
</evidence>
<evidence type="ECO:0000259" key="1">
    <source>
        <dbReference type="Pfam" id="PF20515"/>
    </source>
</evidence>
<sequence>MTPSKIWRVVDVNQIKYIHFGHVEIFSSTGLLISLVEFRPFKKMIEVQVNQWDELSQFSFEERKLPDLIATNGALLEGFMFAIGWQNCSTNNKQFVIYGSLRRIEDTKDEWWNQGATLSSVGFFLGQSL</sequence>
<gene>
    <name evidence="2" type="ORF">O181_028819</name>
</gene>
<protein>
    <recommendedName>
        <fullName evidence="1">Tet-like 2OG-Fe(II) oxygenase domain-containing protein</fullName>
    </recommendedName>
</protein>
<dbReference type="AlphaFoldDB" id="A0A9Q3CPR7"/>
<name>A0A9Q3CPR7_9BASI</name>
<comment type="caution">
    <text evidence="2">The sequence shown here is derived from an EMBL/GenBank/DDBJ whole genome shotgun (WGS) entry which is preliminary data.</text>
</comment>
<proteinExistence type="predicted"/>
<dbReference type="InterPro" id="IPR046798">
    <property type="entry name" value="2OG-FeII_Oxy_6"/>
</dbReference>
<dbReference type="EMBL" id="AVOT02009924">
    <property type="protein sequence ID" value="MBW0489104.1"/>
    <property type="molecule type" value="Genomic_DNA"/>
</dbReference>
<dbReference type="Pfam" id="PF20515">
    <property type="entry name" value="2OG-FeII_Oxy_6"/>
    <property type="match status" value="1"/>
</dbReference>
<dbReference type="Proteomes" id="UP000765509">
    <property type="component" value="Unassembled WGS sequence"/>
</dbReference>
<evidence type="ECO:0000313" key="3">
    <source>
        <dbReference type="Proteomes" id="UP000765509"/>
    </source>
</evidence>
<reference evidence="2" key="1">
    <citation type="submission" date="2021-03" db="EMBL/GenBank/DDBJ databases">
        <title>Draft genome sequence of rust myrtle Austropuccinia psidii MF-1, a brazilian biotype.</title>
        <authorList>
            <person name="Quecine M.C."/>
            <person name="Pachon D.M.R."/>
            <person name="Bonatelli M.L."/>
            <person name="Correr F.H."/>
            <person name="Franceschini L.M."/>
            <person name="Leite T.F."/>
            <person name="Margarido G.R.A."/>
            <person name="Almeida C.A."/>
            <person name="Ferrarezi J.A."/>
            <person name="Labate C.A."/>
        </authorList>
    </citation>
    <scope>NUCLEOTIDE SEQUENCE</scope>
    <source>
        <strain evidence="2">MF-1</strain>
    </source>
</reference>
<feature type="domain" description="Tet-like 2OG-Fe(II) oxygenase" evidence="1">
    <location>
        <begin position="48"/>
        <end position="110"/>
    </location>
</feature>